<keyword evidence="2 5" id="KW-0694">RNA-binding</keyword>
<dbReference type="InterPro" id="IPR029751">
    <property type="entry name" value="Ribosomal_L25_dom"/>
</dbReference>
<dbReference type="Gene3D" id="2.40.240.10">
    <property type="entry name" value="Ribosomal Protein L25, Chain P"/>
    <property type="match status" value="1"/>
</dbReference>
<evidence type="ECO:0000256" key="2">
    <source>
        <dbReference type="ARBA" id="ARBA00022884"/>
    </source>
</evidence>
<dbReference type="Proteomes" id="UP000481872">
    <property type="component" value="Unassembled WGS sequence"/>
</dbReference>
<comment type="function">
    <text evidence="5">This is one of the proteins that binds to the 5S RNA in the ribosome where it forms part of the central protuberance.</text>
</comment>
<keyword evidence="1 5" id="KW-0699">rRNA-binding</keyword>
<dbReference type="PANTHER" id="PTHR33284:SF1">
    <property type="entry name" value="RIBOSOMAL PROTEIN L25_GLN-TRNA SYNTHETASE, ANTI-CODON-BINDING DOMAIN-CONTAINING PROTEIN"/>
    <property type="match status" value="1"/>
</dbReference>
<dbReference type="SUPFAM" id="SSF50715">
    <property type="entry name" value="Ribosomal protein L25-like"/>
    <property type="match status" value="1"/>
</dbReference>
<dbReference type="RefSeq" id="WP_061995643.1">
    <property type="nucleotide sequence ID" value="NZ_JAAGPU010000006.1"/>
</dbReference>
<feature type="domain" description="Large ribosomal subunit protein bL25 beta" evidence="7">
    <location>
        <begin position="98"/>
        <end position="176"/>
    </location>
</feature>
<dbReference type="InterPro" id="IPR020057">
    <property type="entry name" value="Ribosomal_bL25_b-dom"/>
</dbReference>
<evidence type="ECO:0000259" key="7">
    <source>
        <dbReference type="Pfam" id="PF14693"/>
    </source>
</evidence>
<keyword evidence="3 5" id="KW-0689">Ribosomal protein</keyword>
<dbReference type="GO" id="GO:0022625">
    <property type="term" value="C:cytosolic large ribosomal subunit"/>
    <property type="evidence" value="ECO:0007669"/>
    <property type="project" value="TreeGrafter"/>
</dbReference>
<dbReference type="NCBIfam" id="TIGR00731">
    <property type="entry name" value="bL25_bact_ctc"/>
    <property type="match status" value="1"/>
</dbReference>
<dbReference type="InterPro" id="IPR020930">
    <property type="entry name" value="Ribosomal_uL5_bac-type"/>
</dbReference>
<dbReference type="EMBL" id="JAAGPU010000006">
    <property type="protein sequence ID" value="NEU04210.1"/>
    <property type="molecule type" value="Genomic_DNA"/>
</dbReference>
<dbReference type="Pfam" id="PF14693">
    <property type="entry name" value="Ribosomal_TL5_C"/>
    <property type="match status" value="1"/>
</dbReference>
<evidence type="ECO:0000313" key="9">
    <source>
        <dbReference type="Proteomes" id="UP000481872"/>
    </source>
</evidence>
<dbReference type="HAMAP" id="MF_01334">
    <property type="entry name" value="Ribosomal_bL25_CTC"/>
    <property type="match status" value="1"/>
</dbReference>
<organism evidence="8 9">
    <name type="scientific">Clostridium senegalense</name>
    <dbReference type="NCBI Taxonomy" id="1465809"/>
    <lineage>
        <taxon>Bacteria</taxon>
        <taxon>Bacillati</taxon>
        <taxon>Bacillota</taxon>
        <taxon>Clostridia</taxon>
        <taxon>Eubacteriales</taxon>
        <taxon>Clostridiaceae</taxon>
        <taxon>Clostridium</taxon>
    </lineage>
</organism>
<dbReference type="InterPro" id="IPR020056">
    <property type="entry name" value="Rbsml_bL25/Gln-tRNA_synth_N"/>
</dbReference>
<dbReference type="GO" id="GO:0006412">
    <property type="term" value="P:translation"/>
    <property type="evidence" value="ECO:0007669"/>
    <property type="project" value="UniProtKB-UniRule"/>
</dbReference>
<dbReference type="InterPro" id="IPR037121">
    <property type="entry name" value="Ribosomal_bL25_C"/>
</dbReference>
<comment type="similarity">
    <text evidence="5">Belongs to the bacterial ribosomal protein bL25 family. CTC subfamily.</text>
</comment>
<dbReference type="Gene3D" id="2.170.120.20">
    <property type="entry name" value="Ribosomal protein L25, beta domain"/>
    <property type="match status" value="1"/>
</dbReference>
<dbReference type="GO" id="GO:0003735">
    <property type="term" value="F:structural constituent of ribosome"/>
    <property type="evidence" value="ECO:0007669"/>
    <property type="project" value="InterPro"/>
</dbReference>
<protein>
    <recommendedName>
        <fullName evidence="5">Large ribosomal subunit protein bL25</fullName>
    </recommendedName>
    <alternativeName>
        <fullName evidence="5">General stress protein CTC</fullName>
    </alternativeName>
</protein>
<accession>A0A6M0H085</accession>
<dbReference type="GO" id="GO:0008097">
    <property type="term" value="F:5S rRNA binding"/>
    <property type="evidence" value="ECO:0007669"/>
    <property type="project" value="InterPro"/>
</dbReference>
<comment type="subunit">
    <text evidence="5">Part of the 50S ribosomal subunit; part of the 5S rRNA/L5/L18/L25 subcomplex. Contacts the 5S rRNA. Binds to the 5S rRNA independently of L5 and L18.</text>
</comment>
<proteinExistence type="inferred from homology"/>
<dbReference type="InterPro" id="IPR011035">
    <property type="entry name" value="Ribosomal_bL25/Gln-tRNA_synth"/>
</dbReference>
<evidence type="ECO:0000256" key="5">
    <source>
        <dbReference type="HAMAP-Rule" id="MF_01334"/>
    </source>
</evidence>
<evidence type="ECO:0000256" key="3">
    <source>
        <dbReference type="ARBA" id="ARBA00022980"/>
    </source>
</evidence>
<evidence type="ECO:0000256" key="1">
    <source>
        <dbReference type="ARBA" id="ARBA00022730"/>
    </source>
</evidence>
<reference evidence="8 9" key="1">
    <citation type="submission" date="2020-02" db="EMBL/GenBank/DDBJ databases">
        <title>Genome assembly of a novel Clostridium senegalense strain.</title>
        <authorList>
            <person name="Gupta T.B."/>
            <person name="Jauregui R."/>
            <person name="Maclean P."/>
            <person name="Nawarathana A."/>
            <person name="Brightwell G."/>
        </authorList>
    </citation>
    <scope>NUCLEOTIDE SEQUENCE [LARGE SCALE GENOMIC DNA]</scope>
    <source>
        <strain evidence="8 9">AGRFS4</strain>
    </source>
</reference>
<gene>
    <name evidence="5" type="primary">rplY</name>
    <name evidence="5" type="synonym">ctc</name>
    <name evidence="8" type="ORF">G3M99_04910</name>
</gene>
<keyword evidence="9" id="KW-1185">Reference proteome</keyword>
<dbReference type="Pfam" id="PF01386">
    <property type="entry name" value="Ribosomal_L25p"/>
    <property type="match status" value="1"/>
</dbReference>
<dbReference type="InterPro" id="IPR001021">
    <property type="entry name" value="Ribosomal_bL25_long"/>
</dbReference>
<comment type="caution">
    <text evidence="8">The sequence shown here is derived from an EMBL/GenBank/DDBJ whole genome shotgun (WGS) entry which is preliminary data.</text>
</comment>
<evidence type="ECO:0000256" key="4">
    <source>
        <dbReference type="ARBA" id="ARBA00023274"/>
    </source>
</evidence>
<dbReference type="AlphaFoldDB" id="A0A6M0H085"/>
<feature type="domain" description="Large ribosomal subunit protein bL25 L25" evidence="6">
    <location>
        <begin position="7"/>
        <end position="89"/>
    </location>
</feature>
<sequence>MNIVDIKERNANEKGKKVRAHGEVPGIIFGKCLETNIPVKIDNSTLIKLLRSNSEGSIIKLNLNGTSKLCVVKKVDKDAVSGKILHVEFQQVVEKEIIKLKLSVSLKGHENLALKRLVVENFLNEVELQGEVEKIPEFIELYVGDKEYNDKIYVKDIPLPEGVKFITEPETLLAIVN</sequence>
<dbReference type="PANTHER" id="PTHR33284">
    <property type="entry name" value="RIBOSOMAL PROTEIN L25/GLN-TRNA SYNTHETASE, ANTI-CODON-BINDING DOMAIN-CONTAINING PROTEIN"/>
    <property type="match status" value="1"/>
</dbReference>
<evidence type="ECO:0000313" key="8">
    <source>
        <dbReference type="EMBL" id="NEU04210.1"/>
    </source>
</evidence>
<keyword evidence="4 5" id="KW-0687">Ribonucleoprotein</keyword>
<name>A0A6M0H085_9CLOT</name>
<evidence type="ECO:0000259" key="6">
    <source>
        <dbReference type="Pfam" id="PF01386"/>
    </source>
</evidence>